<comment type="caution">
    <text evidence="5">The sequence shown here is derived from an EMBL/GenBank/DDBJ whole genome shotgun (WGS) entry which is preliminary data.</text>
</comment>
<dbReference type="InterPro" id="IPR023803">
    <property type="entry name" value="Ribosomal_bS16_dom_sf"/>
</dbReference>
<name>A0A1F6VS30_9BACT</name>
<evidence type="ECO:0000313" key="5">
    <source>
        <dbReference type="EMBL" id="OGI72255.1"/>
    </source>
</evidence>
<feature type="region of interest" description="Disordered" evidence="4">
    <location>
        <begin position="79"/>
        <end position="99"/>
    </location>
</feature>
<dbReference type="Pfam" id="PF00886">
    <property type="entry name" value="Ribosomal_S16"/>
    <property type="match status" value="1"/>
</dbReference>
<evidence type="ECO:0000256" key="2">
    <source>
        <dbReference type="ARBA" id="ARBA00023274"/>
    </source>
</evidence>
<dbReference type="GO" id="GO:0005737">
    <property type="term" value="C:cytoplasm"/>
    <property type="evidence" value="ECO:0007669"/>
    <property type="project" value="UniProtKB-ARBA"/>
</dbReference>
<dbReference type="NCBIfam" id="TIGR00002">
    <property type="entry name" value="S16"/>
    <property type="match status" value="1"/>
</dbReference>
<reference evidence="5 6" key="1">
    <citation type="journal article" date="2016" name="Nat. Commun.">
        <title>Thousands of microbial genomes shed light on interconnected biogeochemical processes in an aquifer system.</title>
        <authorList>
            <person name="Anantharaman K."/>
            <person name="Brown C.T."/>
            <person name="Hug L.A."/>
            <person name="Sharon I."/>
            <person name="Castelle C.J."/>
            <person name="Probst A.J."/>
            <person name="Thomas B.C."/>
            <person name="Singh A."/>
            <person name="Wilkins M.J."/>
            <person name="Karaoz U."/>
            <person name="Brodie E.L."/>
            <person name="Williams K.H."/>
            <person name="Hubbard S.S."/>
            <person name="Banfield J.F."/>
        </authorList>
    </citation>
    <scope>NUCLEOTIDE SEQUENCE [LARGE SCALE GENOMIC DNA]</scope>
</reference>
<organism evidence="5 6">
    <name type="scientific">Candidatus Nomurabacteria bacterium RIFCSPHIGHO2_02_FULL_38_15</name>
    <dbReference type="NCBI Taxonomy" id="1801752"/>
    <lineage>
        <taxon>Bacteria</taxon>
        <taxon>Candidatus Nomuraibacteriota</taxon>
    </lineage>
</organism>
<dbReference type="PANTHER" id="PTHR12919:SF20">
    <property type="entry name" value="SMALL RIBOSOMAL SUBUNIT PROTEIN BS16M"/>
    <property type="match status" value="1"/>
</dbReference>
<sequence length="99" mass="11184">MLMIRLQRTGRKNDPSYRFVVTDKKNSASGGKFLEILGAHTPKTDEIILKAERIKYWLSVGAQASDTVHNHLVKNGIIEGKKKNVLPKKSPTTKKKQKK</sequence>
<dbReference type="Gene3D" id="3.30.1320.10">
    <property type="match status" value="1"/>
</dbReference>
<dbReference type="EMBL" id="MFUC01000009">
    <property type="protein sequence ID" value="OGI72255.1"/>
    <property type="molecule type" value="Genomic_DNA"/>
</dbReference>
<accession>A0A1F6VS30</accession>
<proteinExistence type="inferred from homology"/>
<dbReference type="GO" id="GO:0006412">
    <property type="term" value="P:translation"/>
    <property type="evidence" value="ECO:0007669"/>
    <property type="project" value="UniProtKB-UniRule"/>
</dbReference>
<keyword evidence="1 3" id="KW-0689">Ribosomal protein</keyword>
<dbReference type="AlphaFoldDB" id="A0A1F6VS30"/>
<evidence type="ECO:0000313" key="6">
    <source>
        <dbReference type="Proteomes" id="UP000179686"/>
    </source>
</evidence>
<feature type="compositionally biased region" description="Basic residues" evidence="4">
    <location>
        <begin position="83"/>
        <end position="99"/>
    </location>
</feature>
<dbReference type="STRING" id="1801752.A3J61_02085"/>
<gene>
    <name evidence="3" type="primary">rpsP</name>
    <name evidence="5" type="ORF">A3J61_02085</name>
</gene>
<evidence type="ECO:0000256" key="4">
    <source>
        <dbReference type="SAM" id="MobiDB-lite"/>
    </source>
</evidence>
<dbReference type="HAMAP" id="MF_00385">
    <property type="entry name" value="Ribosomal_bS16"/>
    <property type="match status" value="1"/>
</dbReference>
<dbReference type="PANTHER" id="PTHR12919">
    <property type="entry name" value="30S RIBOSOMAL PROTEIN S16"/>
    <property type="match status" value="1"/>
</dbReference>
<dbReference type="InterPro" id="IPR000307">
    <property type="entry name" value="Ribosomal_bS16"/>
</dbReference>
<dbReference type="Proteomes" id="UP000179686">
    <property type="component" value="Unassembled WGS sequence"/>
</dbReference>
<comment type="similarity">
    <text evidence="3">Belongs to the bacterial ribosomal protein bS16 family.</text>
</comment>
<dbReference type="SUPFAM" id="SSF54565">
    <property type="entry name" value="Ribosomal protein S16"/>
    <property type="match status" value="1"/>
</dbReference>
<dbReference type="GO" id="GO:0015935">
    <property type="term" value="C:small ribosomal subunit"/>
    <property type="evidence" value="ECO:0007669"/>
    <property type="project" value="TreeGrafter"/>
</dbReference>
<keyword evidence="2 3" id="KW-0687">Ribonucleoprotein</keyword>
<protein>
    <recommendedName>
        <fullName evidence="3">Small ribosomal subunit protein bS16</fullName>
    </recommendedName>
</protein>
<dbReference type="GO" id="GO:0003735">
    <property type="term" value="F:structural constituent of ribosome"/>
    <property type="evidence" value="ECO:0007669"/>
    <property type="project" value="InterPro"/>
</dbReference>
<evidence type="ECO:0000256" key="1">
    <source>
        <dbReference type="ARBA" id="ARBA00022980"/>
    </source>
</evidence>
<evidence type="ECO:0000256" key="3">
    <source>
        <dbReference type="HAMAP-Rule" id="MF_00385"/>
    </source>
</evidence>